<keyword evidence="8" id="KW-0963">Cytoplasm</keyword>
<comment type="domain">
    <text evidence="8">Consists of three domains: the N-terminal catalytic domain, the anticodon-binding domain and the C-terminal extension.</text>
</comment>
<dbReference type="SUPFAM" id="SSF52954">
    <property type="entry name" value="Class II aaRS ABD-related"/>
    <property type="match status" value="1"/>
</dbReference>
<comment type="function">
    <text evidence="8">Catalyzes the attachment of proline to tRNA(Pro) in a two-step reaction: proline is first activated by ATP to form Pro-AMP and then transferred to the acceptor end of tRNA(Pro).</text>
</comment>
<comment type="subunit">
    <text evidence="8">Homodimer.</text>
</comment>
<name>A0A218NNU6_9ARCH</name>
<dbReference type="Gene3D" id="3.40.50.800">
    <property type="entry name" value="Anticodon-binding domain"/>
    <property type="match status" value="1"/>
</dbReference>
<evidence type="ECO:0000313" key="11">
    <source>
        <dbReference type="Proteomes" id="UP000197679"/>
    </source>
</evidence>
<dbReference type="FunFam" id="3.30.930.10:FF:000037">
    <property type="entry name" value="Proline--tRNA ligase"/>
    <property type="match status" value="1"/>
</dbReference>
<protein>
    <recommendedName>
        <fullName evidence="8">Proline--tRNA ligase</fullName>
        <ecNumber evidence="8">6.1.1.15</ecNumber>
    </recommendedName>
    <alternativeName>
        <fullName evidence="8">Prolyl-tRNA synthetase</fullName>
        <shortName evidence="8">ProRS</shortName>
    </alternativeName>
</protein>
<evidence type="ECO:0000256" key="4">
    <source>
        <dbReference type="ARBA" id="ARBA00022917"/>
    </source>
</evidence>
<dbReference type="Gene3D" id="3.30.930.10">
    <property type="entry name" value="Bira Bifunctional Protein, Domain 2"/>
    <property type="match status" value="1"/>
</dbReference>
<dbReference type="GO" id="GO:0004827">
    <property type="term" value="F:proline-tRNA ligase activity"/>
    <property type="evidence" value="ECO:0007669"/>
    <property type="project" value="UniProtKB-UniRule"/>
</dbReference>
<dbReference type="InterPro" id="IPR006195">
    <property type="entry name" value="aa-tRNA-synth_II"/>
</dbReference>
<keyword evidence="5 8" id="KW-0030">Aminoacyl-tRNA synthetase</keyword>
<dbReference type="NCBIfam" id="TIGR00408">
    <property type="entry name" value="proS_fam_I"/>
    <property type="match status" value="1"/>
</dbReference>
<evidence type="ECO:0000313" key="10">
    <source>
        <dbReference type="EMBL" id="ASI14135.1"/>
    </source>
</evidence>
<feature type="domain" description="Aminoacyl-transfer RNA synthetases class-II family profile" evidence="9">
    <location>
        <begin position="39"/>
        <end position="290"/>
    </location>
</feature>
<evidence type="ECO:0000256" key="3">
    <source>
        <dbReference type="ARBA" id="ARBA00022840"/>
    </source>
</evidence>
<dbReference type="SUPFAM" id="SSF55681">
    <property type="entry name" value="Class II aaRS and biotin synthetases"/>
    <property type="match status" value="1"/>
</dbReference>
<dbReference type="InterPro" id="IPR004154">
    <property type="entry name" value="Anticodon-bd"/>
</dbReference>
<sequence length="486" mass="56305">MSDENEKEQVKALTAKKKDNFSEWYTQILINSEFIDYSAVSGVIVFRPSSYYVWDKIREATDVLFKEAGIKDAYFPLFIPERFLNKEKEHIAGFNPEVAWVTGAGNSTFDERLAVRPTSETIMYDSYSRWIKSWRDLPLRLNQWNNVVRWEFKHPTPFIRSREFLWNEGHTAFATEKEALEEREQVLGIYSKVLKEVLALEGVPGKKTNKEKFAGAIASYSIEMLMPDGWAIQGPDFHNDGQNFSKSFDIKFTDKNGNYQYVHQNTFAISTRMIGIMVAMHSDDKGLVIPPKLAEIQVVIIPIYNDSNKEKILKYAEELKSKMKDLRVYVDSSDAYSPGWKFNEYELKGIPIRLEIGQKEYEGRFATAKRRDTGEKFTFNVDESESKIKGTLDKIHENLYNKTKEFLESHIHKVYDYEKFKDLIGKDSGFVQAPWCGSTECEDKIAEETKAKATNMPFDAQHDLDGKKCIYCGKEAKYFVNFARSY</sequence>
<dbReference type="OrthoDB" id="7375at2157"/>
<dbReference type="KEGG" id="marh:Mia14_0848"/>
<dbReference type="AlphaFoldDB" id="A0A218NNU6"/>
<evidence type="ECO:0000256" key="2">
    <source>
        <dbReference type="ARBA" id="ARBA00022741"/>
    </source>
</evidence>
<dbReference type="Pfam" id="PF03129">
    <property type="entry name" value="HGTP_anticodon"/>
    <property type="match status" value="1"/>
</dbReference>
<dbReference type="GeneID" id="33314397"/>
<keyword evidence="11" id="KW-1185">Reference proteome</keyword>
<keyword evidence="1 8" id="KW-0436">Ligase</keyword>
<accession>A0A218NNU6</accession>
<evidence type="ECO:0000256" key="5">
    <source>
        <dbReference type="ARBA" id="ARBA00023146"/>
    </source>
</evidence>
<evidence type="ECO:0000259" key="9">
    <source>
        <dbReference type="PROSITE" id="PS50862"/>
    </source>
</evidence>
<evidence type="ECO:0000256" key="1">
    <source>
        <dbReference type="ARBA" id="ARBA00022598"/>
    </source>
</evidence>
<organism evidence="10 11">
    <name type="scientific">Candidatus Mancarchaeum acidiphilum</name>
    <dbReference type="NCBI Taxonomy" id="1920749"/>
    <lineage>
        <taxon>Archaea</taxon>
        <taxon>Candidatus Micrarchaeota</taxon>
        <taxon>Candidatus Mancarchaeum</taxon>
    </lineage>
</organism>
<dbReference type="GO" id="GO:0005737">
    <property type="term" value="C:cytoplasm"/>
    <property type="evidence" value="ECO:0007669"/>
    <property type="project" value="UniProtKB-SubCell"/>
</dbReference>
<comment type="similarity">
    <text evidence="7 8">Belongs to the class-II aminoacyl-tRNA synthetase family. ProS type 3 subfamily.</text>
</comment>
<dbReference type="InterPro" id="IPR033721">
    <property type="entry name" value="ProRS_core_arch_euk"/>
</dbReference>
<keyword evidence="3 8" id="KW-0067">ATP-binding</keyword>
<dbReference type="InterPro" id="IPR016061">
    <property type="entry name" value="Pro-tRNA_ligase_II_C"/>
</dbReference>
<dbReference type="GO" id="GO:0005524">
    <property type="term" value="F:ATP binding"/>
    <property type="evidence" value="ECO:0007669"/>
    <property type="project" value="UniProtKB-UniRule"/>
</dbReference>
<dbReference type="InterPro" id="IPR045864">
    <property type="entry name" value="aa-tRNA-synth_II/BPL/LPL"/>
</dbReference>
<dbReference type="CDD" id="cd00778">
    <property type="entry name" value="ProRS_core_arch_euk"/>
    <property type="match status" value="1"/>
</dbReference>
<evidence type="ECO:0000256" key="8">
    <source>
        <dbReference type="HAMAP-Rule" id="MF_01571"/>
    </source>
</evidence>
<dbReference type="InterPro" id="IPR017449">
    <property type="entry name" value="Pro-tRNA_synth_II"/>
</dbReference>
<evidence type="ECO:0000256" key="6">
    <source>
        <dbReference type="ARBA" id="ARBA00047671"/>
    </source>
</evidence>
<dbReference type="FunFam" id="3.40.50.800:FF:000005">
    <property type="entry name" value="bifunctional glutamate/proline--tRNA ligase"/>
    <property type="match status" value="1"/>
</dbReference>
<dbReference type="PANTHER" id="PTHR43382">
    <property type="entry name" value="PROLYL-TRNA SYNTHETASE"/>
    <property type="match status" value="1"/>
</dbReference>
<keyword evidence="4 8" id="KW-0648">Protein biosynthesis</keyword>
<dbReference type="InterPro" id="IPR004499">
    <property type="entry name" value="Pro-tRNA-ligase_IIa_arc-type"/>
</dbReference>
<dbReference type="EC" id="6.1.1.15" evidence="8"/>
<dbReference type="PROSITE" id="PS50862">
    <property type="entry name" value="AA_TRNA_LIGASE_II"/>
    <property type="match status" value="1"/>
</dbReference>
<dbReference type="Pfam" id="PF09180">
    <property type="entry name" value="ProRS-C_1"/>
    <property type="match status" value="1"/>
</dbReference>
<dbReference type="RefSeq" id="WP_157891465.1">
    <property type="nucleotide sequence ID" value="NZ_CP019964.1"/>
</dbReference>
<proteinExistence type="inferred from homology"/>
<dbReference type="PRINTS" id="PR01046">
    <property type="entry name" value="TRNASYNTHPRO"/>
</dbReference>
<dbReference type="CDD" id="cd00862">
    <property type="entry name" value="ProRS_anticodon_zinc"/>
    <property type="match status" value="1"/>
</dbReference>
<dbReference type="GO" id="GO:0017101">
    <property type="term" value="C:aminoacyl-tRNA synthetase multienzyme complex"/>
    <property type="evidence" value="ECO:0007669"/>
    <property type="project" value="TreeGrafter"/>
</dbReference>
<reference evidence="10 11" key="1">
    <citation type="journal article" date="2017" name="Nat. Commun.">
        <title>'ARMAN' archaea depend on association with euryarchaeal host in culture and in situ.</title>
        <authorList>
            <person name="Golyshina O."/>
            <person name="Toshchakov S."/>
            <person name="Makarova K."/>
            <person name="Gavrilov S."/>
            <person name="Korzhenkov A."/>
            <person name="La Cono V."/>
            <person name="Arcadi E."/>
            <person name="Nechitaylo T."/>
            <person name="Ferrer M."/>
            <person name="Kublanov I."/>
            <person name="Wolf Y."/>
            <person name="Yakimov M."/>
            <person name="Golyshin P."/>
            <person name="Slesarev A."/>
            <person name="Kozyavkin S."/>
        </authorList>
    </citation>
    <scope>NUCLEOTIDE SEQUENCE [LARGE SCALE GENOMIC DNA]</scope>
    <source>
        <strain evidence="10 11">Mia14</strain>
    </source>
</reference>
<evidence type="ECO:0000256" key="7">
    <source>
        <dbReference type="ARBA" id="ARBA00060806"/>
    </source>
</evidence>
<dbReference type="InterPro" id="IPR036621">
    <property type="entry name" value="Anticodon-bd_dom_sf"/>
</dbReference>
<comment type="subcellular location">
    <subcellularLocation>
        <location evidence="8">Cytoplasm</location>
    </subcellularLocation>
</comment>
<dbReference type="InterPro" id="IPR002316">
    <property type="entry name" value="Pro-tRNA-ligase_IIa"/>
</dbReference>
<dbReference type="SMART" id="SM00946">
    <property type="entry name" value="ProRS-C_1"/>
    <property type="match status" value="1"/>
</dbReference>
<dbReference type="InterPro" id="IPR002314">
    <property type="entry name" value="aa-tRNA-synt_IIb"/>
</dbReference>
<dbReference type="Gene3D" id="3.30.110.30">
    <property type="entry name" value="C-terminal domain of ProRS"/>
    <property type="match status" value="1"/>
</dbReference>
<dbReference type="Pfam" id="PF00587">
    <property type="entry name" value="tRNA-synt_2b"/>
    <property type="match status" value="1"/>
</dbReference>
<dbReference type="HAMAP" id="MF_01571">
    <property type="entry name" value="Pro_tRNA_synth_type3"/>
    <property type="match status" value="1"/>
</dbReference>
<dbReference type="Proteomes" id="UP000197679">
    <property type="component" value="Chromosome"/>
</dbReference>
<keyword evidence="2 8" id="KW-0547">Nucleotide-binding</keyword>
<dbReference type="EMBL" id="CP019964">
    <property type="protein sequence ID" value="ASI14135.1"/>
    <property type="molecule type" value="Genomic_DNA"/>
</dbReference>
<dbReference type="GO" id="GO:0006433">
    <property type="term" value="P:prolyl-tRNA aminoacylation"/>
    <property type="evidence" value="ECO:0007669"/>
    <property type="project" value="UniProtKB-UniRule"/>
</dbReference>
<gene>
    <name evidence="8" type="primary">proS</name>
    <name evidence="10" type="ORF">Mia14_0848</name>
</gene>
<comment type="catalytic activity">
    <reaction evidence="6 8">
        <text>tRNA(Pro) + L-proline + ATP = L-prolyl-tRNA(Pro) + AMP + diphosphate</text>
        <dbReference type="Rhea" id="RHEA:14305"/>
        <dbReference type="Rhea" id="RHEA-COMP:9700"/>
        <dbReference type="Rhea" id="RHEA-COMP:9702"/>
        <dbReference type="ChEBI" id="CHEBI:30616"/>
        <dbReference type="ChEBI" id="CHEBI:33019"/>
        <dbReference type="ChEBI" id="CHEBI:60039"/>
        <dbReference type="ChEBI" id="CHEBI:78442"/>
        <dbReference type="ChEBI" id="CHEBI:78532"/>
        <dbReference type="ChEBI" id="CHEBI:456215"/>
        <dbReference type="EC" id="6.1.1.15"/>
    </reaction>
</comment>
<dbReference type="PANTHER" id="PTHR43382:SF2">
    <property type="entry name" value="BIFUNCTIONAL GLUTAMATE_PROLINE--TRNA LIGASE"/>
    <property type="match status" value="1"/>
</dbReference>
<dbReference type="SUPFAM" id="SSF64586">
    <property type="entry name" value="C-terminal domain of ProRS"/>
    <property type="match status" value="1"/>
</dbReference>